<organism evidence="3 4">
    <name type="scientific">Phaseolus angularis</name>
    <name type="common">Azuki bean</name>
    <name type="synonym">Vigna angularis</name>
    <dbReference type="NCBI Taxonomy" id="3914"/>
    <lineage>
        <taxon>Eukaryota</taxon>
        <taxon>Viridiplantae</taxon>
        <taxon>Streptophyta</taxon>
        <taxon>Embryophyta</taxon>
        <taxon>Tracheophyta</taxon>
        <taxon>Spermatophyta</taxon>
        <taxon>Magnoliopsida</taxon>
        <taxon>eudicotyledons</taxon>
        <taxon>Gunneridae</taxon>
        <taxon>Pentapetalae</taxon>
        <taxon>rosids</taxon>
        <taxon>fabids</taxon>
        <taxon>Fabales</taxon>
        <taxon>Fabaceae</taxon>
        <taxon>Papilionoideae</taxon>
        <taxon>50 kb inversion clade</taxon>
        <taxon>NPAAA clade</taxon>
        <taxon>indigoferoid/millettioid clade</taxon>
        <taxon>Phaseoleae</taxon>
        <taxon>Vigna</taxon>
    </lineage>
</organism>
<evidence type="ECO:0000259" key="2">
    <source>
        <dbReference type="Pfam" id="PF20167"/>
    </source>
</evidence>
<reference evidence="4" key="1">
    <citation type="journal article" date="2015" name="Proc. Natl. Acad. Sci. U.S.A.">
        <title>Genome sequencing of adzuki bean (Vigna angularis) provides insight into high starch and low fat accumulation and domestication.</title>
        <authorList>
            <person name="Yang K."/>
            <person name="Tian Z."/>
            <person name="Chen C."/>
            <person name="Luo L."/>
            <person name="Zhao B."/>
            <person name="Wang Z."/>
            <person name="Yu L."/>
            <person name="Li Y."/>
            <person name="Sun Y."/>
            <person name="Li W."/>
            <person name="Chen Y."/>
            <person name="Li Y."/>
            <person name="Zhang Y."/>
            <person name="Ai D."/>
            <person name="Zhao J."/>
            <person name="Shang C."/>
            <person name="Ma Y."/>
            <person name="Wu B."/>
            <person name="Wang M."/>
            <person name="Gao L."/>
            <person name="Sun D."/>
            <person name="Zhang P."/>
            <person name="Guo F."/>
            <person name="Wang W."/>
            <person name="Li Y."/>
            <person name="Wang J."/>
            <person name="Varshney R.K."/>
            <person name="Wang J."/>
            <person name="Ling H.Q."/>
            <person name="Wan P."/>
        </authorList>
    </citation>
    <scope>NUCLEOTIDE SEQUENCE</scope>
    <source>
        <strain evidence="4">cv. Jingnong 6</strain>
    </source>
</reference>
<dbReference type="InterPro" id="IPR046796">
    <property type="entry name" value="Transposase_32_dom"/>
</dbReference>
<feature type="compositionally biased region" description="Low complexity" evidence="1">
    <location>
        <begin position="263"/>
        <end position="273"/>
    </location>
</feature>
<feature type="region of interest" description="Disordered" evidence="1">
    <location>
        <begin position="179"/>
        <end position="206"/>
    </location>
</feature>
<gene>
    <name evidence="3" type="ORF">LR48_Vigan53s001200</name>
</gene>
<evidence type="ECO:0000313" key="3">
    <source>
        <dbReference type="EMBL" id="KOM25197.1"/>
    </source>
</evidence>
<sequence>MERKAGWIPDLAPQFGEELESRKWERITTYPAPANIVVVKEFYTNARPLVVSHTKTYMSYVRGKIIRYDPDSIYRFLHTNWTGVQCQFALNMEKGAEFDDMESVLCVPRGHFQRNMNGHSNEIQTCANTMNNKAPLGHQSLIMHLCELAGVNTSSPPLERPRKAIDEAYYRKYCGGDEIARSVPPRRPSRRRGPPQAHAPPHDAEPFQIRDMYMSLMEDMFVMYELHECREVPYNSGEFGERSEEGERWNQKRHQKVQKEKPQLPLSASLPLSGTQELTGDPLRGKMAAEGKKPTHALTAERYFTAERHTYGLGPKFSIILE</sequence>
<protein>
    <recommendedName>
        <fullName evidence="2">Putative plant transposon protein domain-containing protein</fullName>
    </recommendedName>
</protein>
<evidence type="ECO:0000313" key="4">
    <source>
        <dbReference type="Proteomes" id="UP000053144"/>
    </source>
</evidence>
<dbReference type="Pfam" id="PF20167">
    <property type="entry name" value="Transposase_32"/>
    <property type="match status" value="1"/>
</dbReference>
<proteinExistence type="predicted"/>
<accession>A0A0L9T3P5</accession>
<dbReference type="AlphaFoldDB" id="A0A0L9T3P5"/>
<name>A0A0L9T3P5_PHAAN</name>
<dbReference type="Proteomes" id="UP000053144">
    <property type="component" value="Unassembled WGS sequence"/>
</dbReference>
<dbReference type="EMBL" id="KQ258255">
    <property type="protein sequence ID" value="KOM25197.1"/>
    <property type="molecule type" value="Genomic_DNA"/>
</dbReference>
<feature type="region of interest" description="Disordered" evidence="1">
    <location>
        <begin position="237"/>
        <end position="275"/>
    </location>
</feature>
<evidence type="ECO:0000256" key="1">
    <source>
        <dbReference type="SAM" id="MobiDB-lite"/>
    </source>
</evidence>
<dbReference type="Gramene" id="KOM25197">
    <property type="protein sequence ID" value="KOM25197"/>
    <property type="gene ID" value="LR48_Vigan53s001200"/>
</dbReference>
<feature type="compositionally biased region" description="Basic and acidic residues" evidence="1">
    <location>
        <begin position="239"/>
        <end position="250"/>
    </location>
</feature>
<feature type="domain" description="Putative plant transposon protein" evidence="2">
    <location>
        <begin position="21"/>
        <end position="115"/>
    </location>
</feature>